<dbReference type="Proteomes" id="UP000324748">
    <property type="component" value="Unassembled WGS sequence"/>
</dbReference>
<evidence type="ECO:0000256" key="1">
    <source>
        <dbReference type="SAM" id="MobiDB-lite"/>
    </source>
</evidence>
<organism evidence="2 3">
    <name type="scientific">Puccinia graminis f. sp. tritici</name>
    <dbReference type="NCBI Taxonomy" id="56615"/>
    <lineage>
        <taxon>Eukaryota</taxon>
        <taxon>Fungi</taxon>
        <taxon>Dikarya</taxon>
        <taxon>Basidiomycota</taxon>
        <taxon>Pucciniomycotina</taxon>
        <taxon>Pucciniomycetes</taxon>
        <taxon>Pucciniales</taxon>
        <taxon>Pucciniaceae</taxon>
        <taxon>Puccinia</taxon>
    </lineage>
</organism>
<feature type="region of interest" description="Disordered" evidence="1">
    <location>
        <begin position="541"/>
        <end position="617"/>
    </location>
</feature>
<feature type="compositionally biased region" description="Basic and acidic residues" evidence="1">
    <location>
        <begin position="817"/>
        <end position="827"/>
    </location>
</feature>
<feature type="compositionally biased region" description="Low complexity" evidence="1">
    <location>
        <begin position="82"/>
        <end position="94"/>
    </location>
</feature>
<protein>
    <submittedName>
        <fullName evidence="2">Uncharacterized protein</fullName>
    </submittedName>
</protein>
<feature type="region of interest" description="Disordered" evidence="1">
    <location>
        <begin position="1"/>
        <end position="55"/>
    </location>
</feature>
<feature type="compositionally biased region" description="Polar residues" evidence="1">
    <location>
        <begin position="18"/>
        <end position="35"/>
    </location>
</feature>
<feature type="compositionally biased region" description="Basic and acidic residues" evidence="1">
    <location>
        <begin position="879"/>
        <end position="894"/>
    </location>
</feature>
<feature type="compositionally biased region" description="Polar residues" evidence="1">
    <location>
        <begin position="774"/>
        <end position="784"/>
    </location>
</feature>
<gene>
    <name evidence="2" type="ORF">PGT21_013595</name>
</gene>
<feature type="region of interest" description="Disordered" evidence="1">
    <location>
        <begin position="68"/>
        <end position="269"/>
    </location>
</feature>
<dbReference type="OrthoDB" id="2502939at2759"/>
<feature type="compositionally biased region" description="Low complexity" evidence="1">
    <location>
        <begin position="168"/>
        <end position="177"/>
    </location>
</feature>
<proteinExistence type="predicted"/>
<feature type="compositionally biased region" description="Basic and acidic residues" evidence="1">
    <location>
        <begin position="36"/>
        <end position="51"/>
    </location>
</feature>
<feature type="region of interest" description="Disordered" evidence="1">
    <location>
        <begin position="474"/>
        <end position="493"/>
    </location>
</feature>
<feature type="region of interest" description="Disordered" evidence="1">
    <location>
        <begin position="291"/>
        <end position="345"/>
    </location>
</feature>
<dbReference type="AlphaFoldDB" id="A0A5B0QTD7"/>
<feature type="region of interest" description="Disordered" evidence="1">
    <location>
        <begin position="650"/>
        <end position="669"/>
    </location>
</feature>
<comment type="caution">
    <text evidence="2">The sequence shown here is derived from an EMBL/GenBank/DDBJ whole genome shotgun (WGS) entry which is preliminary data.</text>
</comment>
<dbReference type="EMBL" id="VSWC01000003">
    <property type="protein sequence ID" value="KAA1116430.1"/>
    <property type="molecule type" value="Genomic_DNA"/>
</dbReference>
<name>A0A5B0QTD7_PUCGR</name>
<feature type="compositionally biased region" description="Low complexity" evidence="1">
    <location>
        <begin position="759"/>
        <end position="773"/>
    </location>
</feature>
<reference evidence="2 3" key="1">
    <citation type="submission" date="2019-05" db="EMBL/GenBank/DDBJ databases">
        <title>Emergence of the Ug99 lineage of the wheat stem rust pathogen through somatic hybridization.</title>
        <authorList>
            <person name="Li F."/>
            <person name="Upadhyaya N.M."/>
            <person name="Sperschneider J."/>
            <person name="Matny O."/>
            <person name="Nguyen-Phuc H."/>
            <person name="Mago R."/>
            <person name="Raley C."/>
            <person name="Miller M.E."/>
            <person name="Silverstein K.A.T."/>
            <person name="Henningsen E."/>
            <person name="Hirsch C.D."/>
            <person name="Visser B."/>
            <person name="Pretorius Z.A."/>
            <person name="Steffenson B.J."/>
            <person name="Schwessinger B."/>
            <person name="Dodds P.N."/>
            <person name="Figueroa M."/>
        </authorList>
    </citation>
    <scope>NUCLEOTIDE SEQUENCE [LARGE SCALE GENOMIC DNA]</scope>
    <source>
        <strain evidence="2">21-0</strain>
    </source>
</reference>
<evidence type="ECO:0000313" key="3">
    <source>
        <dbReference type="Proteomes" id="UP000324748"/>
    </source>
</evidence>
<keyword evidence="3" id="KW-1185">Reference proteome</keyword>
<sequence length="1025" mass="112179">MILDRKTSRTSGLPRFKPSTQNLKQHSSGLLSPTQPDHHDSSPTKQLDHDSPYLAYSLPPISSLSAFKHWFDNTNPSPPSQAAPAVPQPASSAPTRALFSSVPNSSKSPLKATFKPTDTPLAAPQAKSENQPPSSPPTTTSSSSKTFIKPLSNSLRKRTSSNIFNRRLSSTSLLKSKNMNPDTDKSGQHRNSTHYDPNSPGTTTKPANIEKSSPPSGRDKNIPSTPKSPPLNNKSVLSPKRKLLSPKKQTPNSDTKLKTPKSITGARTGAPKNLLSLGIQYNPAIRSVTEPIYLSPPTPTARRGPSLLKPGPRGSSLHPYSRDTDSLPSSMSRPKKPVDHFSPSRLTSRVSTLTLASTCTTGSDDDELMFSDLASIQLPSTPTDSLRPSFRSVDLLSDFPLPPSRDAFLSPSLDAAPLSRASHSEPIQLNLPRRLNYSPSLPPQIPLPPLPLAKGFELPTPLRNWSPLSYPNRTPTQPPTEAMAGSLTATNPPYPLDSPDISNASYNIDDLLDLYGNQKSPLTPLGFQRLHRPVLLAVDSKASSSSSMIKEAKSTDSNLLDADLPSRTSSPDNLSLDEPEKDDGGILSDDPFSRTRPRRSESMSVGDETSSEIDLNEPLDMMAVRLGYQLDLPDGSDSDAESDIRRNQDFEDEDELFDNPPAPSRGPSRQALLQFRSQSSLRGNYAPSRCRMNRVIIAEASSSDEEEFDLKLDHQHLTKHTRRREESTELLGEQEPKWNGSPRNEWRRSSVGSAGTLGSFTTTPSSSHSSYQTNFSTPNSTQILSFPEPPVTKIKGLLGLGFEIEVPGSSERPSTATDHRARLDSREYQLPGKPGSAERREWLQRAFSNKPDHALNHSQQERSSSMPSPSKPDPVDPSIIKETHRERSEDRSNESVEELSSSSSLDHPSDQAIVDSRAEEKRCSRRLKPLMLVSRKERHQSYPLINSTILEEDGVSPLLASARASVLSARLPSTIRPARNSCLISPISPSNSRPTPRGRTSLVNISYNRSSSAHHPLYLPRSSAV</sequence>
<feature type="region of interest" description="Disordered" evidence="1">
    <location>
        <begin position="805"/>
        <end position="837"/>
    </location>
</feature>
<feature type="region of interest" description="Disordered" evidence="1">
    <location>
        <begin position="851"/>
        <end position="921"/>
    </location>
</feature>
<feature type="compositionally biased region" description="Polar residues" evidence="1">
    <location>
        <begin position="194"/>
        <end position="215"/>
    </location>
</feature>
<feature type="region of interest" description="Disordered" evidence="1">
    <location>
        <begin position="716"/>
        <end position="787"/>
    </location>
</feature>
<accession>A0A5B0QTD7</accession>
<feature type="compositionally biased region" description="Polar residues" evidence="1">
    <location>
        <begin position="222"/>
        <end position="233"/>
    </location>
</feature>
<evidence type="ECO:0000313" key="2">
    <source>
        <dbReference type="EMBL" id="KAA1116430.1"/>
    </source>
</evidence>